<dbReference type="AlphaFoldDB" id="A0AAU9TUJ9"/>
<feature type="compositionally biased region" description="Basic and acidic residues" evidence="1">
    <location>
        <begin position="118"/>
        <end position="133"/>
    </location>
</feature>
<evidence type="ECO:0000256" key="1">
    <source>
        <dbReference type="SAM" id="MobiDB-lite"/>
    </source>
</evidence>
<dbReference type="Proteomes" id="UP001153954">
    <property type="component" value="Unassembled WGS sequence"/>
</dbReference>
<dbReference type="EMBL" id="CAKOGL010000008">
    <property type="protein sequence ID" value="CAH2089537.1"/>
    <property type="molecule type" value="Genomic_DNA"/>
</dbReference>
<keyword evidence="3" id="KW-1185">Reference proteome</keyword>
<protein>
    <submittedName>
        <fullName evidence="2">Uncharacterized protein</fullName>
    </submittedName>
</protein>
<sequence>MEIPCQKWEIEHANRIGKNTGKIRPVVVTITTTSRKIEILKKKKSLDGTNIYLKEDFPPNVLQKRKELQEDLKRERESRKRVILRYDRIVTLKTRESEIRTPTKRNINKRLMSISPEEAVKETGTESNNERTKQQKRSIRQSTFEKFIEKTGAVRKAYKELSVKSEWTEKLKNKQGIIQSRRPDIINVATKFYETLYTATDSTFSFPGTKSNEYNEANANAETPIILSSEIEHAIKSQKNDKTPGSDNITNETLKILSDLLLKPLQDNEDSRRTPTARASRFPQMLFDYGPYTSCNASN</sequence>
<comment type="caution">
    <text evidence="2">The sequence shown here is derived from an EMBL/GenBank/DDBJ whole genome shotgun (WGS) entry which is preliminary data.</text>
</comment>
<proteinExistence type="predicted"/>
<reference evidence="2" key="1">
    <citation type="submission" date="2022-03" db="EMBL/GenBank/DDBJ databases">
        <authorList>
            <person name="Tunstrom K."/>
        </authorList>
    </citation>
    <scope>NUCLEOTIDE SEQUENCE</scope>
</reference>
<accession>A0AAU9TUJ9</accession>
<evidence type="ECO:0000313" key="2">
    <source>
        <dbReference type="EMBL" id="CAH2089537.1"/>
    </source>
</evidence>
<evidence type="ECO:0000313" key="3">
    <source>
        <dbReference type="Proteomes" id="UP001153954"/>
    </source>
</evidence>
<feature type="region of interest" description="Disordered" evidence="1">
    <location>
        <begin position="118"/>
        <end position="139"/>
    </location>
</feature>
<name>A0AAU9TUJ9_EUPED</name>
<organism evidence="2 3">
    <name type="scientific">Euphydryas editha</name>
    <name type="common">Edith's checkerspot</name>
    <dbReference type="NCBI Taxonomy" id="104508"/>
    <lineage>
        <taxon>Eukaryota</taxon>
        <taxon>Metazoa</taxon>
        <taxon>Ecdysozoa</taxon>
        <taxon>Arthropoda</taxon>
        <taxon>Hexapoda</taxon>
        <taxon>Insecta</taxon>
        <taxon>Pterygota</taxon>
        <taxon>Neoptera</taxon>
        <taxon>Endopterygota</taxon>
        <taxon>Lepidoptera</taxon>
        <taxon>Glossata</taxon>
        <taxon>Ditrysia</taxon>
        <taxon>Papilionoidea</taxon>
        <taxon>Nymphalidae</taxon>
        <taxon>Nymphalinae</taxon>
        <taxon>Euphydryas</taxon>
    </lineage>
</organism>
<gene>
    <name evidence="2" type="ORF">EEDITHA_LOCUS5584</name>
</gene>